<gene>
    <name evidence="1" type="ORF">NDR86_30080</name>
</gene>
<organism evidence="1 2">
    <name type="scientific">Nocardia pulmonis</name>
    <dbReference type="NCBI Taxonomy" id="2951408"/>
    <lineage>
        <taxon>Bacteria</taxon>
        <taxon>Bacillati</taxon>
        <taxon>Actinomycetota</taxon>
        <taxon>Actinomycetes</taxon>
        <taxon>Mycobacteriales</taxon>
        <taxon>Nocardiaceae</taxon>
        <taxon>Nocardia</taxon>
    </lineage>
</organism>
<sequence length="254" mass="28779">MSTRSRFTPRGRKLARYELRTRYGGAPGYVPFEPIRDHIASLNALGLPCASIARDAGCTADCVVDIRHGRWATVRIRQATAIMAVTYHPNERQGLVLALGAIRRLRALYRIGWTWVALSEQTGLTQSNLSQLTRPGRLRTLIPWDTWVAVRDAYERLSGTPGTRGRAKLARREAQDRGWPAPLDWDGLDIDDPRVVVQPSGPAQITARTVARDRRERVKEQMRRDLTARQIAERVGISERQVLRYLAELRKHTA</sequence>
<dbReference type="EMBL" id="JAMRXG010000017">
    <property type="protein sequence ID" value="MCM6777741.1"/>
    <property type="molecule type" value="Genomic_DNA"/>
</dbReference>
<comment type="caution">
    <text evidence="1">The sequence shown here is derived from an EMBL/GenBank/DDBJ whole genome shotgun (WGS) entry which is preliminary data.</text>
</comment>
<dbReference type="Gene3D" id="1.10.10.60">
    <property type="entry name" value="Homeodomain-like"/>
    <property type="match status" value="1"/>
</dbReference>
<name>A0A9X2ECC4_9NOCA</name>
<evidence type="ECO:0000313" key="1">
    <source>
        <dbReference type="EMBL" id="MCM6777741.1"/>
    </source>
</evidence>
<protein>
    <submittedName>
        <fullName evidence="1">Uncharacterized protein</fullName>
    </submittedName>
</protein>
<proteinExistence type="predicted"/>
<dbReference type="Proteomes" id="UP001139157">
    <property type="component" value="Unassembled WGS sequence"/>
</dbReference>
<evidence type="ECO:0000313" key="2">
    <source>
        <dbReference type="Proteomes" id="UP001139157"/>
    </source>
</evidence>
<accession>A0A9X2ECC4</accession>
<dbReference type="RefSeq" id="WP_251917155.1">
    <property type="nucleotide sequence ID" value="NZ_JAMRXG010000017.1"/>
</dbReference>
<dbReference type="AlphaFoldDB" id="A0A9X2ECC4"/>
<keyword evidence="2" id="KW-1185">Reference proteome</keyword>
<reference evidence="1" key="1">
    <citation type="submission" date="2022-06" db="EMBL/GenBank/DDBJ databases">
        <title>Novel species in genus nocardia.</title>
        <authorList>
            <person name="Li F."/>
        </authorList>
    </citation>
    <scope>NUCLEOTIDE SEQUENCE</scope>
    <source>
        <strain evidence="1">CDC141</strain>
    </source>
</reference>